<dbReference type="Pfam" id="PF10589">
    <property type="entry name" value="NADH_4Fe-4S"/>
    <property type="match status" value="1"/>
</dbReference>
<reference evidence="7 8" key="1">
    <citation type="submission" date="2024-03" db="EMBL/GenBank/DDBJ databases">
        <title>Draft genome sequence of Pseudonocardia sp. DW16-2.</title>
        <authorList>
            <person name="Duangmal K."/>
        </authorList>
    </citation>
    <scope>NUCLEOTIDE SEQUENCE [LARGE SCALE GENOMIC DNA]</scope>
    <source>
        <strain evidence="7 8">DW16-2</strain>
    </source>
</reference>
<keyword evidence="2" id="KW-0004">4Fe-4S</keyword>
<dbReference type="Gene3D" id="3.10.20.600">
    <property type="match status" value="1"/>
</dbReference>
<dbReference type="InterPro" id="IPR041921">
    <property type="entry name" value="NuoE_N"/>
</dbReference>
<dbReference type="Proteomes" id="UP001364211">
    <property type="component" value="Unassembled WGS sequence"/>
</dbReference>
<evidence type="ECO:0000313" key="7">
    <source>
        <dbReference type="EMBL" id="MEJ8280761.1"/>
    </source>
</evidence>
<dbReference type="InterPro" id="IPR011538">
    <property type="entry name" value="Nuo51_FMN-bd"/>
</dbReference>
<dbReference type="PANTHER" id="PTHR43578:SF3">
    <property type="entry name" value="NADH-QUINONE OXIDOREDUCTASE SUBUNIT F"/>
    <property type="match status" value="1"/>
</dbReference>
<evidence type="ECO:0000256" key="2">
    <source>
        <dbReference type="ARBA" id="ARBA00022485"/>
    </source>
</evidence>
<dbReference type="InterPro" id="IPR001949">
    <property type="entry name" value="NADH-UbQ_OxRdtase_51kDa_CS"/>
</dbReference>
<dbReference type="Pfam" id="PF01512">
    <property type="entry name" value="Complex1_51K"/>
    <property type="match status" value="1"/>
</dbReference>
<dbReference type="Gene3D" id="6.10.250.1450">
    <property type="match status" value="1"/>
</dbReference>
<dbReference type="Gene3D" id="1.20.1440.230">
    <property type="entry name" value="NADH-ubiquinone oxidoreductase 51kDa subunit, iron-sulphur binding domain"/>
    <property type="match status" value="1"/>
</dbReference>
<dbReference type="InterPro" id="IPR037207">
    <property type="entry name" value="Nuop51_4Fe4S-bd_sf"/>
</dbReference>
<comment type="caution">
    <text evidence="7">The sequence shown here is derived from an EMBL/GenBank/DDBJ whole genome shotgun (WGS) entry which is preliminary data.</text>
</comment>
<dbReference type="InterPro" id="IPR036249">
    <property type="entry name" value="Thioredoxin-like_sf"/>
</dbReference>
<dbReference type="Pfam" id="PF10531">
    <property type="entry name" value="SLBB"/>
    <property type="match status" value="1"/>
</dbReference>
<dbReference type="SUPFAM" id="SSF140490">
    <property type="entry name" value="Nqo1C-terminal domain-like"/>
    <property type="match status" value="1"/>
</dbReference>
<proteinExistence type="inferred from homology"/>
<evidence type="ECO:0000256" key="5">
    <source>
        <dbReference type="ARBA" id="ARBA00023014"/>
    </source>
</evidence>
<keyword evidence="4" id="KW-0408">Iron</keyword>
<gene>
    <name evidence="7" type="ORF">WJX68_17600</name>
</gene>
<name>A0ABU8TB54_9PSEU</name>
<dbReference type="Gene3D" id="3.40.30.10">
    <property type="entry name" value="Glutaredoxin"/>
    <property type="match status" value="1"/>
</dbReference>
<organism evidence="7 8">
    <name type="scientific">Pseudonocardia spirodelae</name>
    <dbReference type="NCBI Taxonomy" id="3133431"/>
    <lineage>
        <taxon>Bacteria</taxon>
        <taxon>Bacillati</taxon>
        <taxon>Actinomycetota</taxon>
        <taxon>Actinomycetes</taxon>
        <taxon>Pseudonocardiales</taxon>
        <taxon>Pseudonocardiaceae</taxon>
        <taxon>Pseudonocardia</taxon>
    </lineage>
</organism>
<sequence length="629" mass="65384">MDLHISAAEPTTAERDAVDTAFALLAPAAAELTAGDRATRSRHAGHAVRSRRHLLLPLLHAVHDTVGWLSEGALAHVARTLQVPPAEVYGVATFYAMFSVEPRPPRVVHVCDDVACGPSGGEEILAALDERLSDERTCVVRSPCLGLCERAPAVLHQRAGEPDLSQAPATPDGVLGAATAPADPAGAQAETADTAFADAGVSAPQTGTGEHLRLLRRVGVVDPSSLDDYRARGGYSALRRAVALGPSRVIEELKASSLTGRGGAAFPTGVKWETVAAAPERPHHLVCNADESEPGTFKDRVLMEGDPFGLIEAMTIAGYVTGATVGHLYVRGEYPLATRRLQDAIAAARARGLLGGDVMGEGFAFDVELRRGAGAYICGEETALLQSIEGHRGEPRNKPPFPATAGLFGRPTAINNVETLYDVLEVLNIGGEAFAGVGGGRSTGSKLFCVSGAVATPGVYEVDFGTTLRELLDLAGGVRGELRTVLLGGAAGGFVLPSDLDVALTLEGAREIGATLGSGVVLVFDTAADLTGTLRRIAAFFRDESCGQCVPCRVGTVRQEEALARLERGAPLGSRETELALLSDLARVMRDASICGLGQTAPSAVLSAIDLGLIAAPPPARSNGHRGTR</sequence>
<evidence type="ECO:0000256" key="3">
    <source>
        <dbReference type="ARBA" id="ARBA00022723"/>
    </source>
</evidence>
<dbReference type="RefSeq" id="WP_340292260.1">
    <property type="nucleotide sequence ID" value="NZ_JBBJUP010000014.1"/>
</dbReference>
<protein>
    <submittedName>
        <fullName evidence="7">NAD(P)H-dependent oxidoreductase subunit E</fullName>
    </submittedName>
</protein>
<dbReference type="SUPFAM" id="SSF142984">
    <property type="entry name" value="Nqo1 middle domain-like"/>
    <property type="match status" value="1"/>
</dbReference>
<dbReference type="InterPro" id="IPR037225">
    <property type="entry name" value="Nuo51_FMN-bd_sf"/>
</dbReference>
<evidence type="ECO:0000256" key="4">
    <source>
        <dbReference type="ARBA" id="ARBA00023004"/>
    </source>
</evidence>
<evidence type="ECO:0000259" key="6">
    <source>
        <dbReference type="SMART" id="SM00928"/>
    </source>
</evidence>
<dbReference type="PANTHER" id="PTHR43578">
    <property type="entry name" value="NADH-QUINONE OXIDOREDUCTASE SUBUNIT F"/>
    <property type="match status" value="1"/>
</dbReference>
<keyword evidence="8" id="KW-1185">Reference proteome</keyword>
<evidence type="ECO:0000313" key="8">
    <source>
        <dbReference type="Proteomes" id="UP001364211"/>
    </source>
</evidence>
<comment type="similarity">
    <text evidence="1">Belongs to the complex I 51 kDa subunit family.</text>
</comment>
<dbReference type="Gene3D" id="1.10.10.1590">
    <property type="entry name" value="NADH-quinone oxidoreductase subunit E"/>
    <property type="match status" value="1"/>
</dbReference>
<dbReference type="SMART" id="SM00928">
    <property type="entry name" value="NADH_4Fe-4S"/>
    <property type="match status" value="1"/>
</dbReference>
<feature type="domain" description="NADH-ubiquinone oxidoreductase 51kDa subunit iron-sulphur binding" evidence="6">
    <location>
        <begin position="531"/>
        <end position="576"/>
    </location>
</feature>
<dbReference type="Pfam" id="PF01257">
    <property type="entry name" value="2Fe-2S_thioredx"/>
    <property type="match status" value="1"/>
</dbReference>
<dbReference type="PROSITE" id="PS00645">
    <property type="entry name" value="COMPLEX1_51K_2"/>
    <property type="match status" value="1"/>
</dbReference>
<dbReference type="EMBL" id="JBBJUP010000014">
    <property type="protein sequence ID" value="MEJ8280761.1"/>
    <property type="molecule type" value="Genomic_DNA"/>
</dbReference>
<evidence type="ECO:0000256" key="1">
    <source>
        <dbReference type="ARBA" id="ARBA00007523"/>
    </source>
</evidence>
<keyword evidence="5" id="KW-0411">Iron-sulfur</keyword>
<accession>A0ABU8TB54</accession>
<dbReference type="InterPro" id="IPR019554">
    <property type="entry name" value="Soluble_ligand-bd"/>
</dbReference>
<dbReference type="SUPFAM" id="SSF142019">
    <property type="entry name" value="Nqo1 FMN-binding domain-like"/>
    <property type="match status" value="1"/>
</dbReference>
<dbReference type="Gene3D" id="3.40.50.11540">
    <property type="entry name" value="NADH-ubiquinone oxidoreductase 51kDa subunit"/>
    <property type="match status" value="1"/>
</dbReference>
<dbReference type="InterPro" id="IPR019575">
    <property type="entry name" value="Nuop51_4Fe4S-bd"/>
</dbReference>
<dbReference type="SUPFAM" id="SSF52833">
    <property type="entry name" value="Thioredoxin-like"/>
    <property type="match status" value="1"/>
</dbReference>
<keyword evidence="3" id="KW-0479">Metal-binding</keyword>